<evidence type="ECO:0000256" key="3">
    <source>
        <dbReference type="PROSITE-ProRule" id="PRU00339"/>
    </source>
</evidence>
<dbReference type="SUPFAM" id="SSF48452">
    <property type="entry name" value="TPR-like"/>
    <property type="match status" value="1"/>
</dbReference>
<dbReference type="HOGENOM" id="CLU_1457168_0_0_1"/>
<reference evidence="4 5" key="1">
    <citation type="journal article" date="2006" name="Nature">
        <title>Global trends of whole-genome duplications revealed by the ciliate Paramecium tetraurelia.</title>
        <authorList>
            <consortium name="Genoscope"/>
            <person name="Aury J.-M."/>
            <person name="Jaillon O."/>
            <person name="Duret L."/>
            <person name="Noel B."/>
            <person name="Jubin C."/>
            <person name="Porcel B.M."/>
            <person name="Segurens B."/>
            <person name="Daubin V."/>
            <person name="Anthouard V."/>
            <person name="Aiach N."/>
            <person name="Arnaiz O."/>
            <person name="Billaut A."/>
            <person name="Beisson J."/>
            <person name="Blanc I."/>
            <person name="Bouhouche K."/>
            <person name="Camara F."/>
            <person name="Duharcourt S."/>
            <person name="Guigo R."/>
            <person name="Gogendeau D."/>
            <person name="Katinka M."/>
            <person name="Keller A.-M."/>
            <person name="Kissmehl R."/>
            <person name="Klotz C."/>
            <person name="Koll F."/>
            <person name="Le Moue A."/>
            <person name="Lepere C."/>
            <person name="Malinsky S."/>
            <person name="Nowacki M."/>
            <person name="Nowak J.K."/>
            <person name="Plattner H."/>
            <person name="Poulain J."/>
            <person name="Ruiz F."/>
            <person name="Serrano V."/>
            <person name="Zagulski M."/>
            <person name="Dessen P."/>
            <person name="Betermier M."/>
            <person name="Weissenbach J."/>
            <person name="Scarpelli C."/>
            <person name="Schachter V."/>
            <person name="Sperling L."/>
            <person name="Meyer E."/>
            <person name="Cohen J."/>
            <person name="Wincker P."/>
        </authorList>
    </citation>
    <scope>NUCLEOTIDE SEQUENCE [LARGE SCALE GENOMIC DNA]</scope>
    <source>
        <strain evidence="4 5">Stock d4-2</strain>
    </source>
</reference>
<dbReference type="PANTHER" id="PTHR44943">
    <property type="entry name" value="CELLULOSE SYNTHASE OPERON PROTEIN C"/>
    <property type="match status" value="1"/>
</dbReference>
<accession>A0DMM9</accession>
<dbReference type="AlphaFoldDB" id="A0DMM9"/>
<evidence type="ECO:0000313" key="5">
    <source>
        <dbReference type="Proteomes" id="UP000000600"/>
    </source>
</evidence>
<protein>
    <submittedName>
        <fullName evidence="4">Uncharacterized protein</fullName>
    </submittedName>
</protein>
<dbReference type="OrthoDB" id="1926212at2759"/>
<evidence type="ECO:0000256" key="1">
    <source>
        <dbReference type="ARBA" id="ARBA00022737"/>
    </source>
</evidence>
<dbReference type="Proteomes" id="UP000000600">
    <property type="component" value="Unassembled WGS sequence"/>
</dbReference>
<dbReference type="InterPro" id="IPR019734">
    <property type="entry name" value="TPR_rpt"/>
</dbReference>
<feature type="repeat" description="TPR" evidence="3">
    <location>
        <begin position="67"/>
        <end position="100"/>
    </location>
</feature>
<dbReference type="EMBL" id="CT868503">
    <property type="protein sequence ID" value="CAK84296.1"/>
    <property type="molecule type" value="Genomic_DNA"/>
</dbReference>
<dbReference type="InterPro" id="IPR051685">
    <property type="entry name" value="Ycf3/AcsC/BcsC/TPR_MFPF"/>
</dbReference>
<dbReference type="InterPro" id="IPR011990">
    <property type="entry name" value="TPR-like_helical_dom_sf"/>
</dbReference>
<proteinExistence type="predicted"/>
<dbReference type="Gene3D" id="1.25.40.10">
    <property type="entry name" value="Tetratricopeptide repeat domain"/>
    <property type="match status" value="1"/>
</dbReference>
<dbReference type="RefSeq" id="XP_001451693.1">
    <property type="nucleotide sequence ID" value="XM_001451656.1"/>
</dbReference>
<evidence type="ECO:0000313" key="4">
    <source>
        <dbReference type="EMBL" id="CAK84296.1"/>
    </source>
</evidence>
<organism evidence="4 5">
    <name type="scientific">Paramecium tetraurelia</name>
    <dbReference type="NCBI Taxonomy" id="5888"/>
    <lineage>
        <taxon>Eukaryota</taxon>
        <taxon>Sar</taxon>
        <taxon>Alveolata</taxon>
        <taxon>Ciliophora</taxon>
        <taxon>Intramacronucleata</taxon>
        <taxon>Oligohymenophorea</taxon>
        <taxon>Peniculida</taxon>
        <taxon>Parameciidae</taxon>
        <taxon>Paramecium</taxon>
    </lineage>
</organism>
<sequence length="186" mass="22176">MNIKKVSPQILEIKKMKQLNLFDKLLLTEPYNIEIMYQKANPLNQLKKQEVAQQIYIDIIKINPKHELSFLKIGDILKDQQSYQQAQQYYEKCIQINANNSAAQFGIGECLRATYQYHHALHLSKNLQFHLFKLHRVNNLNQLYHFIDAAKTFTFLFYKLRFPILLQMYLSRSFIFPHSLINEIQI</sequence>
<dbReference type="KEGG" id="ptm:GSPATT00039678001"/>
<keyword evidence="1" id="KW-0677">Repeat</keyword>
<dbReference type="Pfam" id="PF13181">
    <property type="entry name" value="TPR_8"/>
    <property type="match status" value="1"/>
</dbReference>
<dbReference type="PROSITE" id="PS50005">
    <property type="entry name" value="TPR"/>
    <property type="match status" value="1"/>
</dbReference>
<dbReference type="InParanoid" id="A0DMM9"/>
<name>A0DMM9_PARTE</name>
<dbReference type="PANTHER" id="PTHR44943:SF4">
    <property type="entry name" value="TPR REPEAT-CONTAINING PROTEIN MJ0798"/>
    <property type="match status" value="1"/>
</dbReference>
<keyword evidence="2 3" id="KW-0802">TPR repeat</keyword>
<keyword evidence="5" id="KW-1185">Reference proteome</keyword>
<evidence type="ECO:0000256" key="2">
    <source>
        <dbReference type="ARBA" id="ARBA00022803"/>
    </source>
</evidence>
<dbReference type="GeneID" id="5037479"/>
<gene>
    <name evidence="4" type="ORF">GSPATT00039678001</name>
</gene>